<dbReference type="Gene3D" id="3.30.70.920">
    <property type="match status" value="1"/>
</dbReference>
<keyword evidence="3" id="KW-0804">Transcription</keyword>
<dbReference type="Pfam" id="PF13412">
    <property type="entry name" value="HTH_24"/>
    <property type="match status" value="1"/>
</dbReference>
<evidence type="ECO:0000256" key="3">
    <source>
        <dbReference type="ARBA" id="ARBA00023163"/>
    </source>
</evidence>
<dbReference type="SUPFAM" id="SSF54909">
    <property type="entry name" value="Dimeric alpha+beta barrel"/>
    <property type="match status" value="1"/>
</dbReference>
<keyword evidence="2" id="KW-0238">DNA-binding</keyword>
<evidence type="ECO:0000259" key="4">
    <source>
        <dbReference type="PROSITE" id="PS50956"/>
    </source>
</evidence>
<dbReference type="SMART" id="SM00344">
    <property type="entry name" value="HTH_ASNC"/>
    <property type="match status" value="1"/>
</dbReference>
<comment type="caution">
    <text evidence="5">The sequence shown here is derived from an EMBL/GenBank/DDBJ whole genome shotgun (WGS) entry which is preliminary data.</text>
</comment>
<keyword evidence="6" id="KW-1185">Reference proteome</keyword>
<dbReference type="CDD" id="cd00090">
    <property type="entry name" value="HTH_ARSR"/>
    <property type="match status" value="1"/>
</dbReference>
<reference evidence="5 6" key="1">
    <citation type="submission" date="2019-08" db="EMBL/GenBank/DDBJ databases">
        <title>In-depth cultivation of the pig gut microbiome towards novel bacterial diversity and tailored functional studies.</title>
        <authorList>
            <person name="Wylensek D."/>
            <person name="Hitch T.C.A."/>
            <person name="Clavel T."/>
        </authorList>
    </citation>
    <scope>NUCLEOTIDE SEQUENCE [LARGE SCALE GENOMIC DNA]</scope>
    <source>
        <strain evidence="5 6">Oil+RF-744-WCA-WT-11</strain>
    </source>
</reference>
<gene>
    <name evidence="5" type="ORF">FYJ35_03825</name>
</gene>
<evidence type="ECO:0000256" key="1">
    <source>
        <dbReference type="ARBA" id="ARBA00023015"/>
    </source>
</evidence>
<dbReference type="GO" id="GO:0043565">
    <property type="term" value="F:sequence-specific DNA binding"/>
    <property type="evidence" value="ECO:0007669"/>
    <property type="project" value="InterPro"/>
</dbReference>
<dbReference type="InterPro" id="IPR019888">
    <property type="entry name" value="Tscrpt_reg_AsnC-like"/>
</dbReference>
<dbReference type="InterPro" id="IPR000485">
    <property type="entry name" value="AsnC-type_HTH_dom"/>
</dbReference>
<dbReference type="SUPFAM" id="SSF46785">
    <property type="entry name" value="Winged helix' DNA-binding domain"/>
    <property type="match status" value="1"/>
</dbReference>
<proteinExistence type="predicted"/>
<dbReference type="InterPro" id="IPR036390">
    <property type="entry name" value="WH_DNA-bd_sf"/>
</dbReference>
<dbReference type="GO" id="GO:0043200">
    <property type="term" value="P:response to amino acid"/>
    <property type="evidence" value="ECO:0007669"/>
    <property type="project" value="TreeGrafter"/>
</dbReference>
<dbReference type="InterPro" id="IPR036388">
    <property type="entry name" value="WH-like_DNA-bd_sf"/>
</dbReference>
<sequence length="156" mass="17981">MDNLDYQILTELKQNARQTASDISKSIHLSVSTVIERIKKMEKSGLIESYTVITDDSKLGNDITVLMEVGMEHPRYNDEFIDHINKDPNIIACYYLTGEFDFMLKICCKSSDHLEQIHNRIKDYPGVRLTRTHYVLRTVKNIHSSGFDAETIAQIK</sequence>
<dbReference type="GO" id="GO:0005829">
    <property type="term" value="C:cytosol"/>
    <property type="evidence" value="ECO:0007669"/>
    <property type="project" value="TreeGrafter"/>
</dbReference>
<dbReference type="InterPro" id="IPR011991">
    <property type="entry name" value="ArsR-like_HTH"/>
</dbReference>
<evidence type="ECO:0000256" key="2">
    <source>
        <dbReference type="ARBA" id="ARBA00023125"/>
    </source>
</evidence>
<evidence type="ECO:0000313" key="6">
    <source>
        <dbReference type="Proteomes" id="UP000481852"/>
    </source>
</evidence>
<dbReference type="Proteomes" id="UP000481852">
    <property type="component" value="Unassembled WGS sequence"/>
</dbReference>
<dbReference type="Gene3D" id="1.10.10.10">
    <property type="entry name" value="Winged helix-like DNA-binding domain superfamily/Winged helix DNA-binding domain"/>
    <property type="match status" value="1"/>
</dbReference>
<dbReference type="EMBL" id="VULZ01000003">
    <property type="protein sequence ID" value="MSS14178.1"/>
    <property type="molecule type" value="Genomic_DNA"/>
</dbReference>
<dbReference type="PROSITE" id="PS50956">
    <property type="entry name" value="HTH_ASNC_2"/>
    <property type="match status" value="1"/>
</dbReference>
<dbReference type="InterPro" id="IPR011008">
    <property type="entry name" value="Dimeric_a/b-barrel"/>
</dbReference>
<name>A0A6L5X476_9FIRM</name>
<dbReference type="Pfam" id="PF01037">
    <property type="entry name" value="AsnC_trans_reg"/>
    <property type="match status" value="1"/>
</dbReference>
<evidence type="ECO:0000313" key="5">
    <source>
        <dbReference type="EMBL" id="MSS14178.1"/>
    </source>
</evidence>
<dbReference type="AlphaFoldDB" id="A0A6L5X476"/>
<keyword evidence="1" id="KW-0805">Transcription regulation</keyword>
<dbReference type="PRINTS" id="PR00033">
    <property type="entry name" value="HTHASNC"/>
</dbReference>
<dbReference type="RefSeq" id="WP_154523459.1">
    <property type="nucleotide sequence ID" value="NZ_JAQYJL010000012.1"/>
</dbReference>
<organism evidence="5 6">
    <name type="scientific">Porcincola intestinalis</name>
    <dbReference type="NCBI Taxonomy" id="2606632"/>
    <lineage>
        <taxon>Bacteria</taxon>
        <taxon>Bacillati</taxon>
        <taxon>Bacillota</taxon>
        <taxon>Clostridia</taxon>
        <taxon>Lachnospirales</taxon>
        <taxon>Lachnospiraceae</taxon>
        <taxon>Porcincola</taxon>
    </lineage>
</organism>
<protein>
    <submittedName>
        <fullName evidence="5">Lrp/AsnC family transcriptional regulator</fullName>
    </submittedName>
</protein>
<dbReference type="PANTHER" id="PTHR30154:SF34">
    <property type="entry name" value="TRANSCRIPTIONAL REGULATOR AZLB"/>
    <property type="match status" value="1"/>
</dbReference>
<accession>A0A6L5X476</accession>
<feature type="domain" description="HTH asnC-type" evidence="4">
    <location>
        <begin position="1"/>
        <end position="62"/>
    </location>
</feature>
<dbReference type="InterPro" id="IPR019887">
    <property type="entry name" value="Tscrpt_reg_AsnC/Lrp_C"/>
</dbReference>
<dbReference type="PANTHER" id="PTHR30154">
    <property type="entry name" value="LEUCINE-RESPONSIVE REGULATORY PROTEIN"/>
    <property type="match status" value="1"/>
</dbReference>